<dbReference type="EMBL" id="GL433871">
    <property type="protein sequence ID" value="EFN50905.1"/>
    <property type="molecule type" value="Genomic_DNA"/>
</dbReference>
<reference evidence="2 3" key="1">
    <citation type="journal article" date="2010" name="Plant Cell">
        <title>The Chlorella variabilis NC64A genome reveals adaptation to photosymbiosis, coevolution with viruses, and cryptic sex.</title>
        <authorList>
            <person name="Blanc G."/>
            <person name="Duncan G."/>
            <person name="Agarkova I."/>
            <person name="Borodovsky M."/>
            <person name="Gurnon J."/>
            <person name="Kuo A."/>
            <person name="Lindquist E."/>
            <person name="Lucas S."/>
            <person name="Pangilinan J."/>
            <person name="Polle J."/>
            <person name="Salamov A."/>
            <person name="Terry A."/>
            <person name="Yamada T."/>
            <person name="Dunigan D.D."/>
            <person name="Grigoriev I.V."/>
            <person name="Claverie J.M."/>
            <person name="Van Etten J.L."/>
        </authorList>
    </citation>
    <scope>NUCLEOTIDE SEQUENCE [LARGE SCALE GENOMIC DNA]</scope>
    <source>
        <strain evidence="2 3">NC64A</strain>
    </source>
</reference>
<accession>E1ZTB6</accession>
<dbReference type="STRING" id="554065.E1ZTB6"/>
<evidence type="ECO:0000256" key="1">
    <source>
        <dbReference type="SAM" id="MobiDB-lite"/>
    </source>
</evidence>
<evidence type="ECO:0000313" key="2">
    <source>
        <dbReference type="EMBL" id="EFN50905.1"/>
    </source>
</evidence>
<evidence type="ECO:0000313" key="3">
    <source>
        <dbReference type="Proteomes" id="UP000008141"/>
    </source>
</evidence>
<dbReference type="PANTHER" id="PTHR37381">
    <property type="entry name" value="PENTATRICOPEPTIDE REPEAT (PPR) SUPERFAMILY PROTEIN"/>
    <property type="match status" value="1"/>
</dbReference>
<organism evidence="3">
    <name type="scientific">Chlorella variabilis</name>
    <name type="common">Green alga</name>
    <dbReference type="NCBI Taxonomy" id="554065"/>
    <lineage>
        <taxon>Eukaryota</taxon>
        <taxon>Viridiplantae</taxon>
        <taxon>Chlorophyta</taxon>
        <taxon>core chlorophytes</taxon>
        <taxon>Trebouxiophyceae</taxon>
        <taxon>Chlorellales</taxon>
        <taxon>Chlorellaceae</taxon>
        <taxon>Chlorella clade</taxon>
        <taxon>Chlorella</taxon>
    </lineage>
</organism>
<dbReference type="OMA" id="EAMCITN"/>
<dbReference type="AlphaFoldDB" id="E1ZTB6"/>
<name>E1ZTB6_CHLVA</name>
<dbReference type="FunCoup" id="E1ZTB6">
    <property type="interactions" value="368"/>
</dbReference>
<sequence>MAIALLSVPTTPSLAALRPAQAAPGSQPRVLPQRQQQQQQWRRRRRCGGPRRRLAAAAAAGAAEAAGAAPAGHSAQPWINPAALRKVTAAADANEALDLLCSELCCSGFPGAAQPRLEEGQCRELLLAALDRGNSALALSVFRAMSSAAAAGSGSASSLLASLDGDAAGGGGGPGLAWPPASIQTAAALVVGLSRVLLTREAIALINSVRSRGLASTEDVCFGHVVGCPQDGTKPLAVVQPQEGVKTVADSFSRYEYELFSGQVAAATSESLVSDQNWLLAAARRVGLLRRPAVGAAHTLLIETPSGQQRTFRVGTPTADVPAKVGDRVTVVCAPQRSLLAQRRLLSAAPHGTKPGEALSLSNHTTRSECALLRPPGPGASGGLPSWALPAAVVLSAGDAATSLIDPALPLIAAGAVVATVASGVAGNALLLPRLKQLPARALEVQATRQRLLGQPPDCLYGLLLGCVGFCLPVLWQLQSKMAAVGGGGTYEARLERVVEARAGIEQRLQKRIELVDSYARVIAMIEIEVEMDSDLPAAEVLGIEEQIQRLSEIESLQEEWQIQAEAQDEVERMLRSSAI</sequence>
<gene>
    <name evidence="2" type="ORF">CHLNCDRAFT_141664</name>
</gene>
<dbReference type="RefSeq" id="XP_005843007.1">
    <property type="nucleotide sequence ID" value="XM_005842945.1"/>
</dbReference>
<proteinExistence type="predicted"/>
<dbReference type="PANTHER" id="PTHR37381:SF1">
    <property type="entry name" value="PENTATRICOPEPTIDE REPEAT (PPR) SUPERFAMILY PROTEIN"/>
    <property type="match status" value="1"/>
</dbReference>
<dbReference type="Proteomes" id="UP000008141">
    <property type="component" value="Unassembled WGS sequence"/>
</dbReference>
<keyword evidence="3" id="KW-1185">Reference proteome</keyword>
<dbReference type="eggNOG" id="ENOG502QTEY">
    <property type="taxonomic scope" value="Eukaryota"/>
</dbReference>
<feature type="region of interest" description="Disordered" evidence="1">
    <location>
        <begin position="20"/>
        <end position="48"/>
    </location>
</feature>
<dbReference type="KEGG" id="cvr:CHLNCDRAFT_141664"/>
<dbReference type="InParanoid" id="E1ZTB6"/>
<protein>
    <submittedName>
        <fullName evidence="2">Uncharacterized protein</fullName>
    </submittedName>
</protein>
<feature type="compositionally biased region" description="Low complexity" evidence="1">
    <location>
        <begin position="27"/>
        <end position="40"/>
    </location>
</feature>
<dbReference type="OrthoDB" id="2017681at2759"/>
<dbReference type="GeneID" id="17350316"/>